<evidence type="ECO:0000313" key="1">
    <source>
        <dbReference type="EMBL" id="MBP1938489.1"/>
    </source>
</evidence>
<dbReference type="Proteomes" id="UP001519273">
    <property type="component" value="Unassembled WGS sequence"/>
</dbReference>
<comment type="caution">
    <text evidence="1">The sequence shown here is derived from an EMBL/GenBank/DDBJ whole genome shotgun (WGS) entry which is preliminary data.</text>
</comment>
<protein>
    <submittedName>
        <fullName evidence="1">Uncharacterized protein</fullName>
    </submittedName>
</protein>
<evidence type="ECO:0000313" key="2">
    <source>
        <dbReference type="Proteomes" id="UP001519273"/>
    </source>
</evidence>
<dbReference type="EMBL" id="JAGGKP010000016">
    <property type="protein sequence ID" value="MBP1938489.1"/>
    <property type="molecule type" value="Genomic_DNA"/>
</dbReference>
<proteinExistence type="predicted"/>
<sequence>MIGGNIEKNMLDMIDLERDQKRLECLGVSNQVNV</sequence>
<reference evidence="1 2" key="1">
    <citation type="submission" date="2021-03" db="EMBL/GenBank/DDBJ databases">
        <title>Genomic Encyclopedia of Type Strains, Phase IV (KMG-IV): sequencing the most valuable type-strain genomes for metagenomic binning, comparative biology and taxonomic classification.</title>
        <authorList>
            <person name="Goeker M."/>
        </authorList>
    </citation>
    <scope>NUCLEOTIDE SEQUENCE [LARGE SCALE GENOMIC DNA]</scope>
    <source>
        <strain evidence="1 2">DSM 23491</strain>
    </source>
</reference>
<keyword evidence="2" id="KW-1185">Reference proteome</keyword>
<gene>
    <name evidence="1" type="ORF">J2Z20_003411</name>
</gene>
<name>A0ABS4H7I7_9BACL</name>
<accession>A0ABS4H7I7</accession>
<organism evidence="1 2">
    <name type="scientific">Paenibacillus sediminis</name>
    <dbReference type="NCBI Taxonomy" id="664909"/>
    <lineage>
        <taxon>Bacteria</taxon>
        <taxon>Bacillati</taxon>
        <taxon>Bacillota</taxon>
        <taxon>Bacilli</taxon>
        <taxon>Bacillales</taxon>
        <taxon>Paenibacillaceae</taxon>
        <taxon>Paenibacillus</taxon>
    </lineage>
</organism>